<dbReference type="InterPro" id="IPR029061">
    <property type="entry name" value="THDP-binding"/>
</dbReference>
<name>A0A180GTS3_PUCT1</name>
<dbReference type="PANTHER" id="PTHR23152">
    <property type="entry name" value="2-OXOGLUTARATE DEHYDROGENASE"/>
    <property type="match status" value="1"/>
</dbReference>
<dbReference type="EMBL" id="ADAS02000026">
    <property type="protein sequence ID" value="OAV95702.1"/>
    <property type="molecule type" value="Genomic_DNA"/>
</dbReference>
<reference evidence="8 9" key="3">
    <citation type="journal article" date="2017" name="G3 (Bethesda)">
        <title>Comparative analysis highlights variable genome content of wheat rusts and divergence of the mating loci.</title>
        <authorList>
            <person name="Cuomo C.A."/>
            <person name="Bakkeren G."/>
            <person name="Khalil H.B."/>
            <person name="Panwar V."/>
            <person name="Joly D."/>
            <person name="Linning R."/>
            <person name="Sakthikumar S."/>
            <person name="Song X."/>
            <person name="Adiconis X."/>
            <person name="Fan L."/>
            <person name="Goldberg J.M."/>
            <person name="Levin J.Z."/>
            <person name="Young S."/>
            <person name="Zeng Q."/>
            <person name="Anikster Y."/>
            <person name="Bruce M."/>
            <person name="Wang M."/>
            <person name="Yin C."/>
            <person name="McCallum B."/>
            <person name="Szabo L.J."/>
            <person name="Hulbert S."/>
            <person name="Chen X."/>
            <person name="Fellers J.P."/>
        </authorList>
    </citation>
    <scope>NUCLEOTIDE SEQUENCE</scope>
    <source>
        <strain evidence="8">isolate 1-1 / race 1 (BBBD)</strain>
        <strain evidence="9">Isolate 1-1 / race 1 (BBBD)</strain>
    </source>
</reference>
<dbReference type="NCBIfam" id="NF006914">
    <property type="entry name" value="PRK09404.1"/>
    <property type="match status" value="1"/>
</dbReference>
<dbReference type="Pfam" id="PF00676">
    <property type="entry name" value="E1_dh"/>
    <property type="match status" value="1"/>
</dbReference>
<keyword evidence="9" id="KW-1185">Reference proteome</keyword>
<dbReference type="STRING" id="630390.A0A180GTS3"/>
<evidence type="ECO:0000256" key="5">
    <source>
        <dbReference type="SAM" id="MobiDB-lite"/>
    </source>
</evidence>
<dbReference type="GO" id="GO:0016624">
    <property type="term" value="F:oxidoreductase activity, acting on the aldehyde or oxo group of donors, disulfide as acceptor"/>
    <property type="evidence" value="ECO:0007669"/>
    <property type="project" value="InterPro"/>
</dbReference>
<organism evidence="7">
    <name type="scientific">Puccinia triticina (isolate 1-1 / race 1 (BBBD))</name>
    <name type="common">Brown leaf rust fungus</name>
    <dbReference type="NCBI Taxonomy" id="630390"/>
    <lineage>
        <taxon>Eukaryota</taxon>
        <taxon>Fungi</taxon>
        <taxon>Dikarya</taxon>
        <taxon>Basidiomycota</taxon>
        <taxon>Pucciniomycotina</taxon>
        <taxon>Pucciniomycetes</taxon>
        <taxon>Pucciniales</taxon>
        <taxon>Pucciniaceae</taxon>
        <taxon>Puccinia</taxon>
    </lineage>
</organism>
<dbReference type="SUPFAM" id="SSF52518">
    <property type="entry name" value="Thiamin diphosphate-binding fold (THDP-binding)"/>
    <property type="match status" value="2"/>
</dbReference>
<dbReference type="InterPro" id="IPR001017">
    <property type="entry name" value="DH_E1"/>
</dbReference>
<proteinExistence type="inferred from homology"/>
<evidence type="ECO:0000313" key="7">
    <source>
        <dbReference type="EMBL" id="OAV95702.1"/>
    </source>
</evidence>
<dbReference type="InterPro" id="IPR042179">
    <property type="entry name" value="KGD_C_sf"/>
</dbReference>
<protein>
    <submittedName>
        <fullName evidence="7">Oxoglutarate dehydrogenase (Succinyl-transferring), E1 component</fullName>
    </submittedName>
    <submittedName>
        <fullName evidence="8">Transket_pyr domain-containing protein</fullName>
    </submittedName>
</protein>
<reference evidence="7" key="2">
    <citation type="submission" date="2016-05" db="EMBL/GenBank/DDBJ databases">
        <title>Comparative analysis highlights variable genome content of wheat rusts and divergence of the mating loci.</title>
        <authorList>
            <person name="Cuomo C.A."/>
            <person name="Bakkeren G."/>
            <person name="Szabo L."/>
            <person name="Khalil H."/>
            <person name="Joly D."/>
            <person name="Goldberg J."/>
            <person name="Young S."/>
            <person name="Zeng Q."/>
            <person name="Fellers J."/>
        </authorList>
    </citation>
    <scope>NUCLEOTIDE SEQUENCE [LARGE SCALE GENOMIC DNA]</scope>
    <source>
        <strain evidence="7">1-1 BBBD Race 1</strain>
    </source>
</reference>
<comment type="similarity">
    <text evidence="2">Belongs to the alpha-ketoglutarate dehydrogenase family.</text>
</comment>
<reference evidence="7" key="1">
    <citation type="submission" date="2009-11" db="EMBL/GenBank/DDBJ databases">
        <authorList>
            <consortium name="The Broad Institute Genome Sequencing Platform"/>
            <person name="Ward D."/>
            <person name="Feldgarden M."/>
            <person name="Earl A."/>
            <person name="Young S.K."/>
            <person name="Zeng Q."/>
            <person name="Koehrsen M."/>
            <person name="Alvarado L."/>
            <person name="Berlin A."/>
            <person name="Bochicchio J."/>
            <person name="Borenstein D."/>
            <person name="Chapman S.B."/>
            <person name="Chen Z."/>
            <person name="Engels R."/>
            <person name="Freedman E."/>
            <person name="Gellesch M."/>
            <person name="Goldberg J."/>
            <person name="Griggs A."/>
            <person name="Gujja S."/>
            <person name="Heilman E."/>
            <person name="Heiman D."/>
            <person name="Hepburn T."/>
            <person name="Howarth C."/>
            <person name="Jen D."/>
            <person name="Larson L."/>
            <person name="Lewis B."/>
            <person name="Mehta T."/>
            <person name="Park D."/>
            <person name="Pearson M."/>
            <person name="Roberts A."/>
            <person name="Saif S."/>
            <person name="Shea T."/>
            <person name="Shenoy N."/>
            <person name="Sisk P."/>
            <person name="Stolte C."/>
            <person name="Sykes S."/>
            <person name="Thomson T."/>
            <person name="Walk T."/>
            <person name="White J."/>
            <person name="Yandava C."/>
            <person name="Izard J."/>
            <person name="Baranova O.V."/>
            <person name="Blanton J.M."/>
            <person name="Tanner A.C."/>
            <person name="Dewhirst F.E."/>
            <person name="Haas B."/>
            <person name="Nusbaum C."/>
            <person name="Birren B."/>
        </authorList>
    </citation>
    <scope>NUCLEOTIDE SEQUENCE [LARGE SCALE GENOMIC DNA]</scope>
    <source>
        <strain evidence="7">1-1 BBBD Race 1</strain>
    </source>
</reference>
<evidence type="ECO:0000256" key="1">
    <source>
        <dbReference type="ARBA" id="ARBA00001964"/>
    </source>
</evidence>
<accession>A0A180GTS3</accession>
<dbReference type="AlphaFoldDB" id="A0A180GTS3"/>
<dbReference type="OrthoDB" id="413077at2759"/>
<evidence type="ECO:0000256" key="4">
    <source>
        <dbReference type="ARBA" id="ARBA00023052"/>
    </source>
</evidence>
<evidence type="ECO:0000256" key="3">
    <source>
        <dbReference type="ARBA" id="ARBA00023002"/>
    </source>
</evidence>
<dbReference type="GO" id="GO:0006091">
    <property type="term" value="P:generation of precursor metabolites and energy"/>
    <property type="evidence" value="ECO:0007669"/>
    <property type="project" value="UniProtKB-ARBA"/>
</dbReference>
<dbReference type="EnsemblFungi" id="PTTG_04826-t43_1">
    <property type="protein sequence ID" value="PTTG_04826-t43_1-p1"/>
    <property type="gene ID" value="PTTG_04826"/>
</dbReference>
<reference evidence="8" key="4">
    <citation type="submission" date="2025-05" db="UniProtKB">
        <authorList>
            <consortium name="EnsemblFungi"/>
        </authorList>
    </citation>
    <scope>IDENTIFICATION</scope>
    <source>
        <strain evidence="8">isolate 1-1 / race 1 (BBBD)</strain>
    </source>
</reference>
<dbReference type="Pfam" id="PF16870">
    <property type="entry name" value="OxoGdeHyase_C"/>
    <property type="match status" value="1"/>
</dbReference>
<dbReference type="VEuPathDB" id="FungiDB:PTTG_04826"/>
<evidence type="ECO:0000313" key="9">
    <source>
        <dbReference type="Proteomes" id="UP000005240"/>
    </source>
</evidence>
<dbReference type="PANTHER" id="PTHR23152:SF4">
    <property type="entry name" value="2-OXOADIPATE DEHYDROGENASE COMPLEX COMPONENT E1"/>
    <property type="match status" value="1"/>
</dbReference>
<dbReference type="Gene3D" id="3.40.50.11610">
    <property type="entry name" value="Multifunctional 2-oxoglutarate metabolism enzyme, C-terminal domain"/>
    <property type="match status" value="1"/>
</dbReference>
<dbReference type="Gene3D" id="1.10.287.1150">
    <property type="entry name" value="TPP helical domain"/>
    <property type="match status" value="1"/>
</dbReference>
<feature type="compositionally biased region" description="Low complexity" evidence="5">
    <location>
        <begin position="978"/>
        <end position="995"/>
    </location>
</feature>
<dbReference type="SMART" id="SM00861">
    <property type="entry name" value="Transket_pyr"/>
    <property type="match status" value="1"/>
</dbReference>
<dbReference type="InterPro" id="IPR005475">
    <property type="entry name" value="Transketolase-like_Pyr-bd"/>
</dbReference>
<dbReference type="InterPro" id="IPR031717">
    <property type="entry name" value="ODO-1/KGD_C"/>
</dbReference>
<gene>
    <name evidence="7" type="ORF">PTTG_04826</name>
</gene>
<keyword evidence="4" id="KW-0786">Thiamine pyrophosphate</keyword>
<dbReference type="PIRSF" id="PIRSF000157">
    <property type="entry name" value="Oxoglu_dh_E1"/>
    <property type="match status" value="1"/>
</dbReference>
<comment type="cofactor">
    <cofactor evidence="1">
        <name>thiamine diphosphate</name>
        <dbReference type="ChEBI" id="CHEBI:58937"/>
    </cofactor>
</comment>
<evidence type="ECO:0000256" key="2">
    <source>
        <dbReference type="ARBA" id="ARBA00006936"/>
    </source>
</evidence>
<dbReference type="InterPro" id="IPR011603">
    <property type="entry name" value="2oxoglutarate_DH_E1"/>
</dbReference>
<dbReference type="Pfam" id="PF02779">
    <property type="entry name" value="Transket_pyr"/>
    <property type="match status" value="1"/>
</dbReference>
<feature type="region of interest" description="Disordered" evidence="5">
    <location>
        <begin position="978"/>
        <end position="997"/>
    </location>
</feature>
<feature type="domain" description="Transketolase-like pyrimidine-binding" evidence="6">
    <location>
        <begin position="637"/>
        <end position="854"/>
    </location>
</feature>
<sequence length="1045" mass="116131">MSLQLRGRPRLSFEKRFRLFTRAFQQGPAGDPPVWGYQRPESFQLPDFTPEQLLNRASQASLVRLVDSYRRHAHRSASLDPLSLTPRPSVPALDPRRYGFGVSPSFLKDRLHSNHIANELPSEMIDELGDETKLWSVDGVVGMGTRTPGGVQRTLGEIIDRLQQVYCGRIAYEYMHLPNKSEREWLSDTLESKVHDMSIGEDCKLHYWQLLYRSEAFDKFLGTKFPNVKRYGLEGGESMLVALDRIFEECSAHGVKDVIVAMPHRGRLNFLTQLLSLDLDILLKKLKGKAEISEDLLRDTPAYTGDVLSHLTTTTSLRSRGCPDGKPVNVHVLPNPSHLEAVSPVGLGVARALNMLDGVGPYLESLPVNEKRIGDEVLSVQIHGDAAFGGQGVVAETLNLSTLPHFTVGGSVRLVLNNQLGYTTPATEGRTSFYATDIGKSISAPIIHVNGEYPEDVSRALSLAFAFRNQFRKDVLIDLVVYRRWGHNELDEPTYTSPHMYRKIDSLPSVPTRYEKELLDSKVFDVQTLSKIKSTVDQEFSQALDVQQSPLGNKNAGKTSLMHLENMVGNRPCPPHKARHISQDAETGVSLARLQEAGRASVTTPKDFNVHPRLQKMHIQKRLQALENNPEAPKPTIDFSTAEALAFGTLLEDGFDIRLSGQDSGRGTFSQRHALLTDQDVEGRTVVPLNQLAAQDPGRGKLEIVNSPLSEYSVMGFELGFSYMTSRTCLVLWEAQFGDFVNTAQVIVDHFLVSGQFKWPTFQSGLVLLLPHGLDGAGPEHSSCRIERFLQAANEPWLFGDRSTQVGFEGENISVCNATTPAQYFHLLRRQMKTARTKSPKGLVICTPKTMLRARETFSLLNELGPGTSWKEVLDDPLLQKNASKDSVERLVLCSGKVYYDLVKKRHALDLDSKVALVRVEELTPFPYRSLHQVIRSYSSVKSVIWAQEEPQNAGALNFVAHRIREVLSKMGNAGSFLSADQAPPSDSSQDSSLSGTADGQGIQLGFVARPSCASSATGISERFKHEQSRLENKVFDLNLVQSPF</sequence>
<dbReference type="Gene3D" id="3.40.50.12470">
    <property type="match status" value="1"/>
</dbReference>
<dbReference type="Gene3D" id="3.40.50.970">
    <property type="match status" value="1"/>
</dbReference>
<keyword evidence="3" id="KW-0560">Oxidoreductase</keyword>
<dbReference type="GO" id="GO:0030976">
    <property type="term" value="F:thiamine pyrophosphate binding"/>
    <property type="evidence" value="ECO:0007669"/>
    <property type="project" value="InterPro"/>
</dbReference>
<dbReference type="Proteomes" id="UP000005240">
    <property type="component" value="Unassembled WGS sequence"/>
</dbReference>
<evidence type="ECO:0000259" key="6">
    <source>
        <dbReference type="SMART" id="SM00861"/>
    </source>
</evidence>
<evidence type="ECO:0000313" key="8">
    <source>
        <dbReference type="EnsemblFungi" id="PTTG_04826-t43_1-p1"/>
    </source>
</evidence>